<gene>
    <name evidence="1" type="ORF">MGAL_10B008441</name>
</gene>
<dbReference type="AlphaFoldDB" id="A0A8B6DQP2"/>
<dbReference type="EMBL" id="UYJE01003839">
    <property type="protein sequence ID" value="VDI22808.1"/>
    <property type="molecule type" value="Genomic_DNA"/>
</dbReference>
<evidence type="ECO:0000313" key="2">
    <source>
        <dbReference type="Proteomes" id="UP000596742"/>
    </source>
</evidence>
<organism evidence="1 2">
    <name type="scientific">Mytilus galloprovincialis</name>
    <name type="common">Mediterranean mussel</name>
    <dbReference type="NCBI Taxonomy" id="29158"/>
    <lineage>
        <taxon>Eukaryota</taxon>
        <taxon>Metazoa</taxon>
        <taxon>Spiralia</taxon>
        <taxon>Lophotrochozoa</taxon>
        <taxon>Mollusca</taxon>
        <taxon>Bivalvia</taxon>
        <taxon>Autobranchia</taxon>
        <taxon>Pteriomorphia</taxon>
        <taxon>Mytilida</taxon>
        <taxon>Mytiloidea</taxon>
        <taxon>Mytilidae</taxon>
        <taxon>Mytilinae</taxon>
        <taxon>Mytilus</taxon>
    </lineage>
</organism>
<comment type="caution">
    <text evidence="1">The sequence shown here is derived from an EMBL/GenBank/DDBJ whole genome shotgun (WGS) entry which is preliminary data.</text>
</comment>
<dbReference type="OrthoDB" id="2499658at2759"/>
<sequence length="151" mass="17292">MKNISERVLTKVDVGENVLVAIPMWIEGKKTRVTLWQLLLERKSMVINLELKMEYYVDFTPGISLNYLTCIKSITRANAKKIDASINSQKMSRRLTICLIVVTVITQMKENVNAAIQLTATPYLQTFVSHDTYDGITYYPEGKRDGEKRTN</sequence>
<keyword evidence="2" id="KW-1185">Reference proteome</keyword>
<evidence type="ECO:0000313" key="1">
    <source>
        <dbReference type="EMBL" id="VDI22808.1"/>
    </source>
</evidence>
<proteinExistence type="predicted"/>
<protein>
    <submittedName>
        <fullName evidence="1">Uncharacterized protein</fullName>
    </submittedName>
</protein>
<dbReference type="Proteomes" id="UP000596742">
    <property type="component" value="Unassembled WGS sequence"/>
</dbReference>
<reference evidence="1" key="1">
    <citation type="submission" date="2018-11" db="EMBL/GenBank/DDBJ databases">
        <authorList>
            <person name="Alioto T."/>
            <person name="Alioto T."/>
        </authorList>
    </citation>
    <scope>NUCLEOTIDE SEQUENCE</scope>
</reference>
<accession>A0A8B6DQP2</accession>
<name>A0A8B6DQP2_MYTGA</name>